<accession>A0A402BIA3</accession>
<evidence type="ECO:0000256" key="3">
    <source>
        <dbReference type="ARBA" id="ARBA00022801"/>
    </source>
</evidence>
<dbReference type="Pfam" id="PF04794">
    <property type="entry name" value="YdjC"/>
    <property type="match status" value="1"/>
</dbReference>
<dbReference type="GO" id="GO:0019213">
    <property type="term" value="F:deacetylase activity"/>
    <property type="evidence" value="ECO:0007669"/>
    <property type="project" value="TreeGrafter"/>
</dbReference>
<keyword evidence="2" id="KW-0479">Metal-binding</keyword>
<dbReference type="Proteomes" id="UP000287171">
    <property type="component" value="Unassembled WGS sequence"/>
</dbReference>
<gene>
    <name evidence="6" type="ORF">KDA_64610</name>
</gene>
<dbReference type="SUPFAM" id="SSF88713">
    <property type="entry name" value="Glycoside hydrolase/deacetylase"/>
    <property type="match status" value="1"/>
</dbReference>
<evidence type="ECO:0000256" key="4">
    <source>
        <dbReference type="ARBA" id="ARBA00022842"/>
    </source>
</evidence>
<sequence length="256" mass="28694">MANQSGIRLITRGDDMGAFQAGNQAIISAYEYGILRNASIMMPAPHIQQAIALAKQVPDLCLGLHITLTSEWNSPRWGPIAAPEQVTSLLDQEGFFFRSSDDLFKNGVILDELLLEARAQLALARAWNLNIRYMDEHMGIGWLFSDSEDRRFSHALQLLAHQEGLIWHQDLALQPLYCNTAGDLQSLLQNISAGDYVLITHPAYDNEEMQQVTGGNSPDAGQMAQERDNDRQMLCDPGVLQIIQDRAIILRRYDEC</sequence>
<dbReference type="RefSeq" id="WP_126630999.1">
    <property type="nucleotide sequence ID" value="NZ_BIFT01000002.1"/>
</dbReference>
<comment type="caution">
    <text evidence="6">The sequence shown here is derived from an EMBL/GenBank/DDBJ whole genome shotgun (WGS) entry which is preliminary data.</text>
</comment>
<dbReference type="Gene3D" id="3.20.20.370">
    <property type="entry name" value="Glycoside hydrolase/deacetylase"/>
    <property type="match status" value="1"/>
</dbReference>
<dbReference type="InterPro" id="IPR006879">
    <property type="entry name" value="YdjC-like"/>
</dbReference>
<dbReference type="GO" id="GO:0016787">
    <property type="term" value="F:hydrolase activity"/>
    <property type="evidence" value="ECO:0007669"/>
    <property type="project" value="UniProtKB-KW"/>
</dbReference>
<keyword evidence="3" id="KW-0378">Hydrolase</keyword>
<comment type="cofactor">
    <cofactor evidence="1">
        <name>Mg(2+)</name>
        <dbReference type="ChEBI" id="CHEBI:18420"/>
    </cofactor>
</comment>
<evidence type="ECO:0000256" key="5">
    <source>
        <dbReference type="ARBA" id="ARBA00023277"/>
    </source>
</evidence>
<evidence type="ECO:0000256" key="2">
    <source>
        <dbReference type="ARBA" id="ARBA00022723"/>
    </source>
</evidence>
<proteinExistence type="predicted"/>
<evidence type="ECO:0000313" key="7">
    <source>
        <dbReference type="Proteomes" id="UP000287171"/>
    </source>
</evidence>
<evidence type="ECO:0000256" key="1">
    <source>
        <dbReference type="ARBA" id="ARBA00001946"/>
    </source>
</evidence>
<protein>
    <recommendedName>
        <fullName evidence="8">ChbG/HpnK family deacetylase</fullName>
    </recommendedName>
</protein>
<dbReference type="AlphaFoldDB" id="A0A402BIA3"/>
<dbReference type="InterPro" id="IPR011330">
    <property type="entry name" value="Glyco_hydro/deAcase_b/a-brl"/>
</dbReference>
<dbReference type="PANTHER" id="PTHR31609:SF1">
    <property type="entry name" value="CARBOHYDRATE DEACETYLASE"/>
    <property type="match status" value="1"/>
</dbReference>
<dbReference type="EMBL" id="BIFT01000002">
    <property type="protein sequence ID" value="GCE30977.1"/>
    <property type="molecule type" value="Genomic_DNA"/>
</dbReference>
<dbReference type="OrthoDB" id="9774177at2"/>
<evidence type="ECO:0000313" key="6">
    <source>
        <dbReference type="EMBL" id="GCE30977.1"/>
    </source>
</evidence>
<organism evidence="6 7">
    <name type="scientific">Dictyobacter alpinus</name>
    <dbReference type="NCBI Taxonomy" id="2014873"/>
    <lineage>
        <taxon>Bacteria</taxon>
        <taxon>Bacillati</taxon>
        <taxon>Chloroflexota</taxon>
        <taxon>Ktedonobacteria</taxon>
        <taxon>Ktedonobacterales</taxon>
        <taxon>Dictyobacteraceae</taxon>
        <taxon>Dictyobacter</taxon>
    </lineage>
</organism>
<dbReference type="GO" id="GO:0046872">
    <property type="term" value="F:metal ion binding"/>
    <property type="evidence" value="ECO:0007669"/>
    <property type="project" value="UniProtKB-KW"/>
</dbReference>
<name>A0A402BIA3_9CHLR</name>
<dbReference type="PANTHER" id="PTHR31609">
    <property type="entry name" value="YDJC DEACETYLASE FAMILY MEMBER"/>
    <property type="match status" value="1"/>
</dbReference>
<evidence type="ECO:0008006" key="8">
    <source>
        <dbReference type="Google" id="ProtNLM"/>
    </source>
</evidence>
<keyword evidence="7" id="KW-1185">Reference proteome</keyword>
<reference evidence="7" key="1">
    <citation type="submission" date="2018-12" db="EMBL/GenBank/DDBJ databases">
        <title>Tengunoibacter tsumagoiensis gen. nov., sp. nov., Dictyobacter kobayashii sp. nov., D. alpinus sp. nov., and D. joshuensis sp. nov. and description of Dictyobacteraceae fam. nov. within the order Ktedonobacterales isolated from Tengu-no-mugimeshi.</title>
        <authorList>
            <person name="Wang C.M."/>
            <person name="Zheng Y."/>
            <person name="Sakai Y."/>
            <person name="Toyoda A."/>
            <person name="Minakuchi Y."/>
            <person name="Abe K."/>
            <person name="Yokota A."/>
            <person name="Yabe S."/>
        </authorList>
    </citation>
    <scope>NUCLEOTIDE SEQUENCE [LARGE SCALE GENOMIC DNA]</scope>
    <source>
        <strain evidence="7">Uno16</strain>
    </source>
</reference>
<keyword evidence="4" id="KW-0460">Magnesium</keyword>
<keyword evidence="5" id="KW-0119">Carbohydrate metabolism</keyword>
<dbReference type="GO" id="GO:0005975">
    <property type="term" value="P:carbohydrate metabolic process"/>
    <property type="evidence" value="ECO:0007669"/>
    <property type="project" value="InterPro"/>
</dbReference>